<dbReference type="InterPro" id="IPR029063">
    <property type="entry name" value="SAM-dependent_MTases_sf"/>
</dbReference>
<evidence type="ECO:0000313" key="3">
    <source>
        <dbReference type="EMBL" id="MDW2908814.1"/>
    </source>
</evidence>
<evidence type="ECO:0000313" key="5">
    <source>
        <dbReference type="Proteomes" id="UP001281777"/>
    </source>
</evidence>
<organism evidence="1 5">
    <name type="scientific">Mesomycoplasma ovipneumoniae</name>
    <dbReference type="NCBI Taxonomy" id="29562"/>
    <lineage>
        <taxon>Bacteria</taxon>
        <taxon>Bacillati</taxon>
        <taxon>Mycoplasmatota</taxon>
        <taxon>Mycoplasmoidales</taxon>
        <taxon>Metamycoplasmataceae</taxon>
        <taxon>Mesomycoplasma</taxon>
    </lineage>
</organism>
<sequence length="101" mass="11855">MSIDKIKVYSGECFKILPAIKEESIDIIFAGPPHAKTYIFIGKTYSCNYLWNWINSWVFCRGRHKLVVKYRTNRNTMGIEQEKKNADIINKRLNKELNNGK</sequence>
<reference evidence="1 4" key="1">
    <citation type="submission" date="2023-10" db="EMBL/GenBank/DDBJ databases">
        <title>Genome sequences of Mycoplasma ovipneumoniae isolated from goats.</title>
        <authorList>
            <person name="Spergser J."/>
        </authorList>
    </citation>
    <scope>NUCLEOTIDE SEQUENCE</scope>
    <source>
        <strain evidence="2">168</strain>
        <strain evidence="3 4">1N</strain>
        <strain evidence="1">5N</strain>
    </source>
</reference>
<gene>
    <name evidence="2" type="ORF">R7U35_02245</name>
    <name evidence="3" type="ORF">R7V75_03725</name>
    <name evidence="1" type="ORF">R7W54_01565</name>
</gene>
<dbReference type="AlphaFoldDB" id="A0AAJ2P3J6"/>
<dbReference type="Proteomes" id="UP001275471">
    <property type="component" value="Unassembled WGS sequence"/>
</dbReference>
<dbReference type="EMBL" id="JAWPFC010000005">
    <property type="protein sequence ID" value="MDW2893507.1"/>
    <property type="molecule type" value="Genomic_DNA"/>
</dbReference>
<protein>
    <submittedName>
        <fullName evidence="1">Uncharacterized protein</fullName>
    </submittedName>
</protein>
<dbReference type="EMBL" id="JAWPFF010000033">
    <property type="protein sequence ID" value="MDW2908814.1"/>
    <property type="molecule type" value="Genomic_DNA"/>
</dbReference>
<dbReference type="RefSeq" id="WP_318051607.1">
    <property type="nucleotide sequence ID" value="NZ_JAWPES010000030.1"/>
</dbReference>
<accession>A0AAJ2P3J6</accession>
<dbReference type="Proteomes" id="UP001286563">
    <property type="component" value="Unassembled WGS sequence"/>
</dbReference>
<evidence type="ECO:0000313" key="4">
    <source>
        <dbReference type="Proteomes" id="UP001275471"/>
    </source>
</evidence>
<dbReference type="SUPFAM" id="SSF53335">
    <property type="entry name" value="S-adenosyl-L-methionine-dependent methyltransferases"/>
    <property type="match status" value="1"/>
</dbReference>
<comment type="caution">
    <text evidence="1">The sequence shown here is derived from an EMBL/GenBank/DDBJ whole genome shotgun (WGS) entry which is preliminary data.</text>
</comment>
<dbReference type="EMBL" id="JAWPFE010000007">
    <property type="protein sequence ID" value="MDW2892655.1"/>
    <property type="molecule type" value="Genomic_DNA"/>
</dbReference>
<evidence type="ECO:0000313" key="2">
    <source>
        <dbReference type="EMBL" id="MDW2893507.1"/>
    </source>
</evidence>
<dbReference type="Proteomes" id="UP001281777">
    <property type="component" value="Unassembled WGS sequence"/>
</dbReference>
<keyword evidence="4" id="KW-1185">Reference proteome</keyword>
<proteinExistence type="predicted"/>
<evidence type="ECO:0000313" key="1">
    <source>
        <dbReference type="EMBL" id="MDW2892655.1"/>
    </source>
</evidence>
<name>A0AAJ2P3J6_9BACT</name>